<accession>A0A2W7IL09</accession>
<proteinExistence type="predicted"/>
<evidence type="ECO:0000313" key="1">
    <source>
        <dbReference type="EMBL" id="PZW45975.1"/>
    </source>
</evidence>
<sequence length="120" mass="13398">MAAARRLVRGEAPRPGLKDLARWLFHRAMRALLLVPGVRRGARRVWAVLPGPVEWFVVRFRAYERRASQPRPAPPASLEVLKAALAAGQVSGLDLSEDELRLYRHFATAGFAGRHRAPRG</sequence>
<gene>
    <name evidence="1" type="ORF">C8P66_110174</name>
</gene>
<organism evidence="1 2">
    <name type="scientific">Humitalea rosea</name>
    <dbReference type="NCBI Taxonomy" id="990373"/>
    <lineage>
        <taxon>Bacteria</taxon>
        <taxon>Pseudomonadati</taxon>
        <taxon>Pseudomonadota</taxon>
        <taxon>Alphaproteobacteria</taxon>
        <taxon>Acetobacterales</taxon>
        <taxon>Roseomonadaceae</taxon>
        <taxon>Humitalea</taxon>
    </lineage>
</organism>
<name>A0A2W7IL09_9PROT</name>
<reference evidence="1 2" key="1">
    <citation type="submission" date="2018-06" db="EMBL/GenBank/DDBJ databases">
        <title>Genomic Encyclopedia of Archaeal and Bacterial Type Strains, Phase II (KMG-II): from individual species to whole genera.</title>
        <authorList>
            <person name="Goeker M."/>
        </authorList>
    </citation>
    <scope>NUCLEOTIDE SEQUENCE [LARGE SCALE GENOMIC DNA]</scope>
    <source>
        <strain evidence="1 2">DSM 24525</strain>
    </source>
</reference>
<keyword evidence="2" id="KW-1185">Reference proteome</keyword>
<dbReference type="EMBL" id="QKYU01000010">
    <property type="protein sequence ID" value="PZW45975.1"/>
    <property type="molecule type" value="Genomic_DNA"/>
</dbReference>
<comment type="caution">
    <text evidence="1">The sequence shown here is derived from an EMBL/GenBank/DDBJ whole genome shotgun (WGS) entry which is preliminary data.</text>
</comment>
<dbReference type="Proteomes" id="UP000249688">
    <property type="component" value="Unassembled WGS sequence"/>
</dbReference>
<evidence type="ECO:0000313" key="2">
    <source>
        <dbReference type="Proteomes" id="UP000249688"/>
    </source>
</evidence>
<dbReference type="RefSeq" id="WP_111398231.1">
    <property type="nucleotide sequence ID" value="NZ_QKYU01000010.1"/>
</dbReference>
<protein>
    <submittedName>
        <fullName evidence="1">Uncharacterized protein</fullName>
    </submittedName>
</protein>
<dbReference type="AlphaFoldDB" id="A0A2W7IL09"/>